<reference evidence="2 3" key="1">
    <citation type="submission" date="2013-08" db="EMBL/GenBank/DDBJ databases">
        <title>Genomic analysis of Lysobacter defluvii.</title>
        <authorList>
            <person name="Wang Q."/>
            <person name="Wang G."/>
        </authorList>
    </citation>
    <scope>NUCLEOTIDE SEQUENCE [LARGE SCALE GENOMIC DNA]</scope>
    <source>
        <strain evidence="2 3">IMMIB APB-9</strain>
    </source>
</reference>
<dbReference type="RefSeq" id="WP_052106547.1">
    <property type="nucleotide sequence ID" value="NZ_AUHT01000004.1"/>
</dbReference>
<keyword evidence="3" id="KW-1185">Reference proteome</keyword>
<evidence type="ECO:0008006" key="4">
    <source>
        <dbReference type="Google" id="ProtNLM"/>
    </source>
</evidence>
<dbReference type="STRING" id="1385515.GCA_000423325_00069"/>
<comment type="caution">
    <text evidence="2">The sequence shown here is derived from an EMBL/GenBank/DDBJ whole genome shotgun (WGS) entry which is preliminary data.</text>
</comment>
<dbReference type="AlphaFoldDB" id="A0A0A0MAN4"/>
<dbReference type="OrthoDB" id="129527at2"/>
<feature type="chain" id="PRO_5001973444" description="DUF4920 domain-containing protein" evidence="1">
    <location>
        <begin position="19"/>
        <end position="146"/>
    </location>
</feature>
<dbReference type="Proteomes" id="UP000030003">
    <property type="component" value="Unassembled WGS sequence"/>
</dbReference>
<dbReference type="InterPro" id="IPR032577">
    <property type="entry name" value="DUF4920"/>
</dbReference>
<feature type="signal peptide" evidence="1">
    <location>
        <begin position="1"/>
        <end position="18"/>
    </location>
</feature>
<dbReference type="EMBL" id="AVBH01000016">
    <property type="protein sequence ID" value="KGO99439.1"/>
    <property type="molecule type" value="Genomic_DNA"/>
</dbReference>
<dbReference type="eggNOG" id="ENOG5032PHZ">
    <property type="taxonomic scope" value="Bacteria"/>
</dbReference>
<proteinExistence type="predicted"/>
<name>A0A0A0MAN4_9GAMM</name>
<sequence length="146" mass="15410">MRLFAAALLTAAALFAYAGEPAASTSYGEAFADGPAVPVSEAVASFDDHAGEPRRFSGRITEVCQAKGCWMMLEDSGQAARVMFGDHAFFLPKDARGTAVVHGVLERKELTPEQVEHLSSDSGKGIPAEPVEYRIVADGVRVAGTP</sequence>
<keyword evidence="1" id="KW-0732">Signal</keyword>
<evidence type="ECO:0000313" key="2">
    <source>
        <dbReference type="EMBL" id="KGO99439.1"/>
    </source>
</evidence>
<gene>
    <name evidence="2" type="ORF">N791_07865</name>
</gene>
<protein>
    <recommendedName>
        <fullName evidence="4">DUF4920 domain-containing protein</fullName>
    </recommendedName>
</protein>
<dbReference type="Pfam" id="PF16267">
    <property type="entry name" value="DUF4920"/>
    <property type="match status" value="1"/>
</dbReference>
<evidence type="ECO:0000313" key="3">
    <source>
        <dbReference type="Proteomes" id="UP000030003"/>
    </source>
</evidence>
<evidence type="ECO:0000256" key="1">
    <source>
        <dbReference type="SAM" id="SignalP"/>
    </source>
</evidence>
<accession>A0A0A0MAN4</accession>
<organism evidence="2 3">
    <name type="scientific">Lysobacter defluvii IMMIB APB-9 = DSM 18482</name>
    <dbReference type="NCBI Taxonomy" id="1385515"/>
    <lineage>
        <taxon>Bacteria</taxon>
        <taxon>Pseudomonadati</taxon>
        <taxon>Pseudomonadota</taxon>
        <taxon>Gammaproteobacteria</taxon>
        <taxon>Lysobacterales</taxon>
        <taxon>Lysobacteraceae</taxon>
        <taxon>Novilysobacter</taxon>
    </lineage>
</organism>